<protein>
    <submittedName>
        <fullName evidence="1">Uncharacterized protein</fullName>
    </submittedName>
</protein>
<reference evidence="1 2" key="1">
    <citation type="journal article" date="2022" name="Plant J.">
        <title>Chromosome-level genome of Camellia lanceoleosa provides a valuable resource for understanding genome evolution and self-incompatibility.</title>
        <authorList>
            <person name="Gong W."/>
            <person name="Xiao S."/>
            <person name="Wang L."/>
            <person name="Liao Z."/>
            <person name="Chang Y."/>
            <person name="Mo W."/>
            <person name="Hu G."/>
            <person name="Li W."/>
            <person name="Zhao G."/>
            <person name="Zhu H."/>
            <person name="Hu X."/>
            <person name="Ji K."/>
            <person name="Xiang X."/>
            <person name="Song Q."/>
            <person name="Yuan D."/>
            <person name="Jin S."/>
            <person name="Zhang L."/>
        </authorList>
    </citation>
    <scope>NUCLEOTIDE SEQUENCE [LARGE SCALE GENOMIC DNA]</scope>
    <source>
        <strain evidence="1">SQ_2022a</strain>
    </source>
</reference>
<comment type="caution">
    <text evidence="1">The sequence shown here is derived from an EMBL/GenBank/DDBJ whole genome shotgun (WGS) entry which is preliminary data.</text>
</comment>
<gene>
    <name evidence="1" type="ORF">LOK49_LG03G03472</name>
</gene>
<evidence type="ECO:0000313" key="1">
    <source>
        <dbReference type="EMBL" id="KAI8020717.1"/>
    </source>
</evidence>
<sequence>MDATVEVLARGLCLIEAEEDLVALDDDCTKAAALVANLCLIVKILSLRPINLQTMWATLVLIWRLFRGVKFSVVEENLFLLQFDHLVDKTKVLTNEPWSFDKHLLLLGNFDGSLQPFEIGHGDKECESKLVAFVPRPLQYGPSLRVDMFRLKGFSGDSRARDGGCHAPTVVAHEGAQLASPLRWSQLGSRYGRVYRFEGMWLQEEGCEQVNLPQMTTLASSAVWLPPTVGVYKLNCDGAIGEAQHVSGLGVIARNNLGQAMASLSEQVGLILVVDFLEAEAALCAVRFARDLGLADVHLEGDSLTMVNAIIRANCADFELAGFGPIMMEIHQGSSFFRSFMVSHVHRTGNEVSHRLPRLDISSSGLSVWMEEVPPSVAPSVRLDVAAS</sequence>
<name>A0ACC0I4B7_9ERIC</name>
<keyword evidence="2" id="KW-1185">Reference proteome</keyword>
<dbReference type="Proteomes" id="UP001060215">
    <property type="component" value="Chromosome 6"/>
</dbReference>
<accession>A0ACC0I4B7</accession>
<organism evidence="1 2">
    <name type="scientific">Camellia lanceoleosa</name>
    <dbReference type="NCBI Taxonomy" id="1840588"/>
    <lineage>
        <taxon>Eukaryota</taxon>
        <taxon>Viridiplantae</taxon>
        <taxon>Streptophyta</taxon>
        <taxon>Embryophyta</taxon>
        <taxon>Tracheophyta</taxon>
        <taxon>Spermatophyta</taxon>
        <taxon>Magnoliopsida</taxon>
        <taxon>eudicotyledons</taxon>
        <taxon>Gunneridae</taxon>
        <taxon>Pentapetalae</taxon>
        <taxon>asterids</taxon>
        <taxon>Ericales</taxon>
        <taxon>Theaceae</taxon>
        <taxon>Camellia</taxon>
    </lineage>
</organism>
<proteinExistence type="predicted"/>
<dbReference type="EMBL" id="CM045763">
    <property type="protein sequence ID" value="KAI8020717.1"/>
    <property type="molecule type" value="Genomic_DNA"/>
</dbReference>
<evidence type="ECO:0000313" key="2">
    <source>
        <dbReference type="Proteomes" id="UP001060215"/>
    </source>
</evidence>